<keyword evidence="1" id="KW-1133">Transmembrane helix</keyword>
<protein>
    <submittedName>
        <fullName evidence="2">Uncharacterized protein</fullName>
    </submittedName>
</protein>
<evidence type="ECO:0000256" key="1">
    <source>
        <dbReference type="SAM" id="Phobius"/>
    </source>
</evidence>
<dbReference type="InParanoid" id="K3WXM2"/>
<keyword evidence="1" id="KW-0472">Membrane</keyword>
<proteinExistence type="predicted"/>
<reference evidence="3" key="1">
    <citation type="journal article" date="2010" name="Genome Biol.">
        <title>Genome sequence of the necrotrophic plant pathogen Pythium ultimum reveals original pathogenicity mechanisms and effector repertoire.</title>
        <authorList>
            <person name="Levesque C.A."/>
            <person name="Brouwer H."/>
            <person name="Cano L."/>
            <person name="Hamilton J.P."/>
            <person name="Holt C."/>
            <person name="Huitema E."/>
            <person name="Raffaele S."/>
            <person name="Robideau G.P."/>
            <person name="Thines M."/>
            <person name="Win J."/>
            <person name="Zerillo M.M."/>
            <person name="Beakes G.W."/>
            <person name="Boore J.L."/>
            <person name="Busam D."/>
            <person name="Dumas B."/>
            <person name="Ferriera S."/>
            <person name="Fuerstenberg S.I."/>
            <person name="Gachon C.M."/>
            <person name="Gaulin E."/>
            <person name="Govers F."/>
            <person name="Grenville-Briggs L."/>
            <person name="Horner N."/>
            <person name="Hostetler J."/>
            <person name="Jiang R.H."/>
            <person name="Johnson J."/>
            <person name="Krajaejun T."/>
            <person name="Lin H."/>
            <person name="Meijer H.J."/>
            <person name="Moore B."/>
            <person name="Morris P."/>
            <person name="Phuntmart V."/>
            <person name="Puiu D."/>
            <person name="Shetty J."/>
            <person name="Stajich J.E."/>
            <person name="Tripathy S."/>
            <person name="Wawra S."/>
            <person name="van West P."/>
            <person name="Whitty B.R."/>
            <person name="Coutinho P.M."/>
            <person name="Henrissat B."/>
            <person name="Martin F."/>
            <person name="Thomas P.D."/>
            <person name="Tyler B.M."/>
            <person name="De Vries R.P."/>
            <person name="Kamoun S."/>
            <person name="Yandell M."/>
            <person name="Tisserat N."/>
            <person name="Buell C.R."/>
        </authorList>
    </citation>
    <scope>NUCLEOTIDE SEQUENCE</scope>
    <source>
        <strain evidence="3">DAOM:BR144</strain>
    </source>
</reference>
<keyword evidence="3" id="KW-1185">Reference proteome</keyword>
<dbReference type="EnsemblProtists" id="PYU1_T009720">
    <property type="protein sequence ID" value="PYU1_T009720"/>
    <property type="gene ID" value="PYU1_G009702"/>
</dbReference>
<dbReference type="Proteomes" id="UP000019132">
    <property type="component" value="Unassembled WGS sequence"/>
</dbReference>
<dbReference type="eggNOG" id="ENOG502SKBI">
    <property type="taxonomic scope" value="Eukaryota"/>
</dbReference>
<feature type="transmembrane region" description="Helical" evidence="1">
    <location>
        <begin position="12"/>
        <end position="36"/>
    </location>
</feature>
<reference evidence="3" key="2">
    <citation type="submission" date="2010-04" db="EMBL/GenBank/DDBJ databases">
        <authorList>
            <person name="Buell R."/>
            <person name="Hamilton J."/>
            <person name="Hostetler J."/>
        </authorList>
    </citation>
    <scope>NUCLEOTIDE SEQUENCE [LARGE SCALE GENOMIC DNA]</scope>
    <source>
        <strain evidence="3">DAOM:BR144</strain>
    </source>
</reference>
<dbReference type="OMA" id="GVWYTQC"/>
<dbReference type="AlphaFoldDB" id="K3WXM2"/>
<dbReference type="HOGENOM" id="CLU_686014_0_0_1"/>
<evidence type="ECO:0000313" key="2">
    <source>
        <dbReference type="EnsemblProtists" id="PYU1_T009720"/>
    </source>
</evidence>
<dbReference type="VEuPathDB" id="FungiDB:PYU1_G009702"/>
<name>K3WXM2_GLOUD</name>
<dbReference type="EMBL" id="GL376615">
    <property type="status" value="NOT_ANNOTATED_CDS"/>
    <property type="molecule type" value="Genomic_DNA"/>
</dbReference>
<keyword evidence="1" id="KW-0812">Transmembrane</keyword>
<sequence length="457" mass="50655">MAPLFRHNARRAAVALAANVALRPILFAVIFVFVLLPLVVYNVATLDYFGTSTAAQTAFFRGSLEDQQLHMHKAYGEQLPSCLNVSSTEFLSPDGINAIKKRCMKATNATQPAAALDNALPYLDTVVHFVHVPLDVVPLLEGEAPMPEAKSKEMFTFMQYAAVQSIRNAVKPKVMVLHYIEKEPRGVWYTQCQRHLSLHKVVAPKVTTAKGTSSLNRYQRRQLMELLLMLRVLTRQGGVAFSDFNTFLLLDTLQQVHGMGFVAGQAADYRTAATLDDGKDAEFQVAMNILQARAKHPFLTYLRDTLADVIARDDPQLHLLTLEQLIGRVLVRKYLQDHGNGEQANESSGMMRDVVVGSAPLFDGLPLRKVPRFLHAATTGDASRTAQHLFQGVTGFHLAKYDFHAKSMATDGLQELQTLQKRIVAAEDIIEGKSLLEAVLRFATVSNTTAELEPFLV</sequence>
<evidence type="ECO:0000313" key="3">
    <source>
        <dbReference type="Proteomes" id="UP000019132"/>
    </source>
</evidence>
<accession>K3WXM2</accession>
<organism evidence="2 3">
    <name type="scientific">Globisporangium ultimum (strain ATCC 200006 / CBS 805.95 / DAOM BR144)</name>
    <name type="common">Pythium ultimum</name>
    <dbReference type="NCBI Taxonomy" id="431595"/>
    <lineage>
        <taxon>Eukaryota</taxon>
        <taxon>Sar</taxon>
        <taxon>Stramenopiles</taxon>
        <taxon>Oomycota</taxon>
        <taxon>Peronosporomycetes</taxon>
        <taxon>Pythiales</taxon>
        <taxon>Pythiaceae</taxon>
        <taxon>Globisporangium</taxon>
    </lineage>
</organism>
<reference evidence="2" key="3">
    <citation type="submission" date="2015-02" db="UniProtKB">
        <authorList>
            <consortium name="EnsemblProtists"/>
        </authorList>
    </citation>
    <scope>IDENTIFICATION</scope>
    <source>
        <strain evidence="2">DAOM BR144</strain>
    </source>
</reference>